<dbReference type="FunFam" id="3.30.70.270:FF:000020">
    <property type="entry name" value="Transposon Tf2-6 polyprotein-like Protein"/>
    <property type="match status" value="1"/>
</dbReference>
<reference evidence="5" key="2">
    <citation type="submission" date="2024-06" db="UniProtKB">
        <authorList>
            <consortium name="EnsemblMetazoa"/>
        </authorList>
    </citation>
    <scope>IDENTIFICATION</scope>
</reference>
<dbReference type="RefSeq" id="XP_019860343.1">
    <property type="nucleotide sequence ID" value="XM_020004784.1"/>
</dbReference>
<dbReference type="PANTHER" id="PTHR37984">
    <property type="entry name" value="PROTEIN CBG26694"/>
    <property type="match status" value="1"/>
</dbReference>
<dbReference type="Gene3D" id="3.30.70.270">
    <property type="match status" value="2"/>
</dbReference>
<dbReference type="KEGG" id="aqu:109588644"/>
<dbReference type="InterPro" id="IPR041577">
    <property type="entry name" value="RT_RNaseH_2"/>
</dbReference>
<dbReference type="SUPFAM" id="SSF56672">
    <property type="entry name" value="DNA/RNA polymerases"/>
    <property type="match status" value="1"/>
</dbReference>
<keyword evidence="1" id="KW-0511">Multifunctional enzyme</keyword>
<dbReference type="EnsemblMetazoa" id="XM_020004784.1">
    <property type="protein sequence ID" value="XP_019860343.1"/>
    <property type="gene ID" value="LOC109588644"/>
</dbReference>
<evidence type="ECO:0000256" key="1">
    <source>
        <dbReference type="ARBA" id="ARBA00023268"/>
    </source>
</evidence>
<proteinExistence type="predicted"/>
<feature type="domain" description="Reverse transcriptase" evidence="3">
    <location>
        <begin position="236"/>
        <end position="413"/>
    </location>
</feature>
<name>A0AAN0JTX2_AMPQE</name>
<feature type="compositionally biased region" description="Basic and acidic residues" evidence="2">
    <location>
        <begin position="945"/>
        <end position="956"/>
    </location>
</feature>
<protein>
    <recommendedName>
        <fullName evidence="7">Integrase catalytic domain-containing protein</fullName>
    </recommendedName>
</protein>
<dbReference type="GeneID" id="109588644"/>
<dbReference type="InterPro" id="IPR001584">
    <property type="entry name" value="Integrase_cat-core"/>
</dbReference>
<dbReference type="CDD" id="cd01647">
    <property type="entry name" value="RT_LTR"/>
    <property type="match status" value="1"/>
</dbReference>
<dbReference type="CDD" id="cd09274">
    <property type="entry name" value="RNase_HI_RT_Ty3"/>
    <property type="match status" value="1"/>
</dbReference>
<feature type="compositionally biased region" description="Polar residues" evidence="2">
    <location>
        <begin position="976"/>
        <end position="992"/>
    </location>
</feature>
<dbReference type="InterPro" id="IPR041588">
    <property type="entry name" value="Integrase_H2C2"/>
</dbReference>
<dbReference type="GO" id="GO:0015074">
    <property type="term" value="P:DNA integration"/>
    <property type="evidence" value="ECO:0007669"/>
    <property type="project" value="InterPro"/>
</dbReference>
<accession>A0AAN0JTX2</accession>
<dbReference type="Pfam" id="PF17921">
    <property type="entry name" value="Integrase_H2C2"/>
    <property type="match status" value="1"/>
</dbReference>
<evidence type="ECO:0000256" key="2">
    <source>
        <dbReference type="SAM" id="MobiDB-lite"/>
    </source>
</evidence>
<dbReference type="Gene3D" id="3.10.20.370">
    <property type="match status" value="1"/>
</dbReference>
<dbReference type="Pfam" id="PF00078">
    <property type="entry name" value="RVT_1"/>
    <property type="match status" value="1"/>
</dbReference>
<dbReference type="FunFam" id="1.10.340.70:FF:000003">
    <property type="entry name" value="Protein CBG25708"/>
    <property type="match status" value="1"/>
</dbReference>
<dbReference type="PROSITE" id="PS50994">
    <property type="entry name" value="INTEGRASE"/>
    <property type="match status" value="1"/>
</dbReference>
<evidence type="ECO:0000313" key="6">
    <source>
        <dbReference type="Proteomes" id="UP000007879"/>
    </source>
</evidence>
<dbReference type="Pfam" id="PF00665">
    <property type="entry name" value="rve"/>
    <property type="match status" value="1"/>
</dbReference>
<dbReference type="AlphaFoldDB" id="A0AAN0JTX2"/>
<evidence type="ECO:0000259" key="3">
    <source>
        <dbReference type="PROSITE" id="PS50878"/>
    </source>
</evidence>
<dbReference type="Gene3D" id="3.10.10.10">
    <property type="entry name" value="HIV Type 1 Reverse Transcriptase, subunit A, domain 1"/>
    <property type="match status" value="1"/>
</dbReference>
<dbReference type="InterPro" id="IPR000477">
    <property type="entry name" value="RT_dom"/>
</dbReference>
<dbReference type="InterPro" id="IPR043502">
    <property type="entry name" value="DNA/RNA_pol_sf"/>
</dbReference>
<dbReference type="Pfam" id="PF17919">
    <property type="entry name" value="RT_RNaseH_2"/>
    <property type="match status" value="1"/>
</dbReference>
<dbReference type="GO" id="GO:0003824">
    <property type="term" value="F:catalytic activity"/>
    <property type="evidence" value="ECO:0007669"/>
    <property type="project" value="UniProtKB-KW"/>
</dbReference>
<evidence type="ECO:0000313" key="5">
    <source>
        <dbReference type="EnsemblMetazoa" id="XP_019860343.1"/>
    </source>
</evidence>
<keyword evidence="6" id="KW-1185">Reference proteome</keyword>
<feature type="region of interest" description="Disordered" evidence="2">
    <location>
        <begin position="945"/>
        <end position="1004"/>
    </location>
</feature>
<dbReference type="Gene3D" id="1.10.340.70">
    <property type="match status" value="1"/>
</dbReference>
<evidence type="ECO:0000259" key="4">
    <source>
        <dbReference type="PROSITE" id="PS50994"/>
    </source>
</evidence>
<dbReference type="PANTHER" id="PTHR37984:SF5">
    <property type="entry name" value="PROTEIN NYNRIN-LIKE"/>
    <property type="match status" value="1"/>
</dbReference>
<dbReference type="InterPro" id="IPR036397">
    <property type="entry name" value="RNaseH_sf"/>
</dbReference>
<dbReference type="Gene3D" id="3.30.420.10">
    <property type="entry name" value="Ribonuclease H-like superfamily/Ribonuclease H"/>
    <property type="match status" value="1"/>
</dbReference>
<dbReference type="InterPro" id="IPR012337">
    <property type="entry name" value="RNaseH-like_sf"/>
</dbReference>
<dbReference type="Proteomes" id="UP000007879">
    <property type="component" value="Unassembled WGS sequence"/>
</dbReference>
<dbReference type="FunFam" id="3.30.420.10:FF:000063">
    <property type="entry name" value="Retrovirus-related Pol polyprotein from transposon 297-like Protein"/>
    <property type="match status" value="1"/>
</dbReference>
<reference evidence="6" key="1">
    <citation type="journal article" date="2010" name="Nature">
        <title>The Amphimedon queenslandica genome and the evolution of animal complexity.</title>
        <authorList>
            <person name="Srivastava M."/>
            <person name="Simakov O."/>
            <person name="Chapman J."/>
            <person name="Fahey B."/>
            <person name="Gauthier M.E."/>
            <person name="Mitros T."/>
            <person name="Richards G.S."/>
            <person name="Conaco C."/>
            <person name="Dacre M."/>
            <person name="Hellsten U."/>
            <person name="Larroux C."/>
            <person name="Putnam N.H."/>
            <person name="Stanke M."/>
            <person name="Adamska M."/>
            <person name="Darling A."/>
            <person name="Degnan S.M."/>
            <person name="Oakley T.H."/>
            <person name="Plachetzki D.C."/>
            <person name="Zhai Y."/>
            <person name="Adamski M."/>
            <person name="Calcino A."/>
            <person name="Cummins S.F."/>
            <person name="Goodstein D.M."/>
            <person name="Harris C."/>
            <person name="Jackson D.J."/>
            <person name="Leys S.P."/>
            <person name="Shu S."/>
            <person name="Woodcroft B.J."/>
            <person name="Vervoort M."/>
            <person name="Kosik K.S."/>
            <person name="Manning G."/>
            <person name="Degnan B.M."/>
            <person name="Rokhsar D.S."/>
        </authorList>
    </citation>
    <scope>NUCLEOTIDE SEQUENCE [LARGE SCALE GENOMIC DNA]</scope>
</reference>
<evidence type="ECO:0008006" key="7">
    <source>
        <dbReference type="Google" id="ProtNLM"/>
    </source>
</evidence>
<organism evidence="5 6">
    <name type="scientific">Amphimedon queenslandica</name>
    <name type="common">Sponge</name>
    <dbReference type="NCBI Taxonomy" id="400682"/>
    <lineage>
        <taxon>Eukaryota</taxon>
        <taxon>Metazoa</taxon>
        <taxon>Porifera</taxon>
        <taxon>Demospongiae</taxon>
        <taxon>Heteroscleromorpha</taxon>
        <taxon>Haplosclerida</taxon>
        <taxon>Niphatidae</taxon>
        <taxon>Amphimedon</taxon>
    </lineage>
</organism>
<dbReference type="SUPFAM" id="SSF53098">
    <property type="entry name" value="Ribonuclease H-like"/>
    <property type="match status" value="1"/>
</dbReference>
<dbReference type="PROSITE" id="PS50878">
    <property type="entry name" value="RT_POL"/>
    <property type="match status" value="1"/>
</dbReference>
<dbReference type="GO" id="GO:0003676">
    <property type="term" value="F:nucleic acid binding"/>
    <property type="evidence" value="ECO:0007669"/>
    <property type="project" value="InterPro"/>
</dbReference>
<feature type="domain" description="Integrase catalytic" evidence="4">
    <location>
        <begin position="764"/>
        <end position="885"/>
    </location>
</feature>
<dbReference type="InterPro" id="IPR043128">
    <property type="entry name" value="Rev_trsase/Diguanyl_cyclase"/>
</dbReference>
<dbReference type="FunFam" id="3.10.20.370:FF:000001">
    <property type="entry name" value="Retrovirus-related Pol polyprotein from transposon 17.6-like protein"/>
    <property type="match status" value="1"/>
</dbReference>
<sequence length="1004" mass="114342">MALLRALILVHQLKDVALEALLMILILILVYQLKDVALEALLRVLILILVYQLRDVALEALLRVLILILVYQLRDVALEALLIILILILVHQLRDVALEALLRVLILLLVYQLKDVALEVWHFIVGYYYYCYVAVKLSLKEHTTVQIAYVLKNLSQSLLGLPAIRELRVISHVNDVTDRSIKDQYPLLFKGLGTFNRKYEIKLKHNAQPHALYTARTVSLPLRTKVKQELNQMESLGVITKVEQPTEWCAGMVVVPKKSGSVRICVDFRALNESVLREVHPLPTVDETLAHLNGASVFSKLDANSGFLQIPLAESSKHLTTFITPYGRYCFNKLPFGISSAPEYFQRCMMEILAGQEGVLCHIDDIIIFGKNKKEHDDRLHAALKKIQAAGVTLNGEKCEFNKSQLLFLGHIVNQEGISADPSKTSAILKMKQPTTLTELRRFMGMVNQLGKFTPHLSELAQPLRELLSTKNVWIWGAPQEKAFQDIKDELVKPAILAIYHPDAPTKISSDASAFGLGAVLLQYSGDTWRPVAYASRFMSETEQRYSQIEKEALGIVWACDKFKDYWCVLGKHISLETDHKPLVPLLGKTSLANLPPRILRFRLRLSRFQYDISHVPGKLLYTADTLSRAPVTHVLKEREEVEMESFVQAIISFLPANDTKLQEYRQGQVEDDIYSQIIQWYQSEWPDRGSVSSVIQPYWTVRTELSYINGLLLFRNRIVIPKSLQRMTLQKIHQGHQGISKCYERVLTAVWWPGVFKDLEAFVRTCPQCCQTTPLTSEPLLSTCRPLSLKGSVYLVAVDYFSRFIEVKQMAFTTATKVITALKSIFSRYGIPEVLMSDNGPQFACSEMKDFATQYQFTHVTSSPLYPQSNGLAERSVRTVKALLKDAEDPYLALLAYRATPLPWCHFSPAELLMGRKIRTDVPQTNNQFRPEWPFLDQFERAEEKHKRKQKENFDKRKKARPLSPLERGTPVWVNLQNRQVPGTVTESADTPRSYHVDIPLGP</sequence>
<dbReference type="InterPro" id="IPR050951">
    <property type="entry name" value="Retrovirus_Pol_polyprotein"/>
</dbReference>